<accession>F3FP56</accession>
<organism evidence="1 2">
    <name type="scientific">Pseudomonas syringae pv. japonica str. M301072</name>
    <dbReference type="NCBI Taxonomy" id="629262"/>
    <lineage>
        <taxon>Bacteria</taxon>
        <taxon>Pseudomonadati</taxon>
        <taxon>Pseudomonadota</taxon>
        <taxon>Gammaproteobacteria</taxon>
        <taxon>Pseudomonadales</taxon>
        <taxon>Pseudomonadaceae</taxon>
        <taxon>Pseudomonas</taxon>
        <taxon>Pseudomonas syringae</taxon>
    </lineage>
</organism>
<comment type="caution">
    <text evidence="1">The sequence shown here is derived from an EMBL/GenBank/DDBJ whole genome shotgun (WGS) entry which is preliminary data.</text>
</comment>
<proteinExistence type="predicted"/>
<protein>
    <submittedName>
        <fullName evidence="1">Uncharacterized protein</fullName>
    </submittedName>
</protein>
<dbReference type="AlphaFoldDB" id="F3FP56"/>
<dbReference type="HOGENOM" id="CLU_3083818_0_0_6"/>
<sequence length="52" mass="6134">MLNLLVDGFKIFQDEERQLASCDMCCALVLGRFLQLLRFFAGLFLFFEELIR</sequence>
<name>F3FP56_PSESX</name>
<evidence type="ECO:0000313" key="2">
    <source>
        <dbReference type="Proteomes" id="UP000004471"/>
    </source>
</evidence>
<gene>
    <name evidence="1" type="ORF">PSYJA_24748</name>
</gene>
<dbReference type="Proteomes" id="UP000004471">
    <property type="component" value="Unassembled WGS sequence"/>
</dbReference>
<dbReference type="EMBL" id="AEAH01001116">
    <property type="protein sequence ID" value="EGH31998.1"/>
    <property type="molecule type" value="Genomic_DNA"/>
</dbReference>
<evidence type="ECO:0000313" key="1">
    <source>
        <dbReference type="EMBL" id="EGH31998.1"/>
    </source>
</evidence>
<reference evidence="1 2" key="1">
    <citation type="journal article" date="2011" name="PLoS Pathog.">
        <title>Dynamic evolution of pathogenicity revealed by sequencing and comparative genomics of 19 Pseudomonas syringae isolates.</title>
        <authorList>
            <person name="Baltrus D.A."/>
            <person name="Nishimura M.T."/>
            <person name="Romanchuk A."/>
            <person name="Chang J.H."/>
            <person name="Mukhtar M.S."/>
            <person name="Cherkis K."/>
            <person name="Roach J."/>
            <person name="Grant S.R."/>
            <person name="Jones C.D."/>
            <person name="Dangl J.L."/>
        </authorList>
    </citation>
    <scope>NUCLEOTIDE SEQUENCE [LARGE SCALE GENOMIC DNA]</scope>
    <source>
        <strain evidence="2">M301072PT</strain>
    </source>
</reference>